<keyword evidence="2" id="KW-0805">Transcription regulation</keyword>
<dbReference type="EMBL" id="FOUY01000003">
    <property type="protein sequence ID" value="SFM80857.1"/>
    <property type="molecule type" value="Genomic_DNA"/>
</dbReference>
<dbReference type="InterPro" id="IPR036388">
    <property type="entry name" value="WH-like_DNA-bd_sf"/>
</dbReference>
<sequence>MTHDAGWGATPGPDPVPGLLARDLDRGFAEVVRRHRDLLYSVSRTFTPSPADAEDLAAEALLRAYRALCGYSAQRIEALAVRPWLLTILRNTARNRARDAARRPAPPPRFEPVVDDPSHEPGPAEQAERGDLQRTLRAALAALPEVQRIAVVLRHVQGLPTSEVAHVLGCKEGTAKSHVSRGLARLRDVLGDQAEPVPRAPGPLVPAHPNAPGGRHR</sequence>
<evidence type="ECO:0000259" key="8">
    <source>
        <dbReference type="Pfam" id="PF08281"/>
    </source>
</evidence>
<proteinExistence type="inferred from homology"/>
<dbReference type="InterPro" id="IPR013249">
    <property type="entry name" value="RNA_pol_sigma70_r4_t2"/>
</dbReference>
<dbReference type="InterPro" id="IPR039425">
    <property type="entry name" value="RNA_pol_sigma-70-like"/>
</dbReference>
<feature type="domain" description="RNA polymerase sigma factor 70 region 4 type 2" evidence="8">
    <location>
        <begin position="135"/>
        <end position="186"/>
    </location>
</feature>
<evidence type="ECO:0000256" key="4">
    <source>
        <dbReference type="ARBA" id="ARBA00023125"/>
    </source>
</evidence>
<dbReference type="InterPro" id="IPR013325">
    <property type="entry name" value="RNA_pol_sigma_r2"/>
</dbReference>
<feature type="region of interest" description="Disordered" evidence="6">
    <location>
        <begin position="95"/>
        <end position="130"/>
    </location>
</feature>
<dbReference type="PANTHER" id="PTHR43133">
    <property type="entry name" value="RNA POLYMERASE ECF-TYPE SIGMA FACTO"/>
    <property type="match status" value="1"/>
</dbReference>
<evidence type="ECO:0000259" key="7">
    <source>
        <dbReference type="Pfam" id="PF04542"/>
    </source>
</evidence>
<evidence type="ECO:0000256" key="6">
    <source>
        <dbReference type="SAM" id="MobiDB-lite"/>
    </source>
</evidence>
<dbReference type="CDD" id="cd06171">
    <property type="entry name" value="Sigma70_r4"/>
    <property type="match status" value="1"/>
</dbReference>
<keyword evidence="4" id="KW-0238">DNA-binding</keyword>
<dbReference type="Pfam" id="PF08281">
    <property type="entry name" value="Sigma70_r4_2"/>
    <property type="match status" value="1"/>
</dbReference>
<dbReference type="STRING" id="260086.SAMN05216207_100337"/>
<accession>A0A1I4TW48</accession>
<keyword evidence="10" id="KW-1185">Reference proteome</keyword>
<feature type="region of interest" description="Disordered" evidence="6">
    <location>
        <begin position="193"/>
        <end position="217"/>
    </location>
</feature>
<evidence type="ECO:0000256" key="2">
    <source>
        <dbReference type="ARBA" id="ARBA00023015"/>
    </source>
</evidence>
<dbReference type="AlphaFoldDB" id="A0A1I4TW48"/>
<feature type="domain" description="RNA polymerase sigma-70 region 2" evidence="7">
    <location>
        <begin position="32"/>
        <end position="103"/>
    </location>
</feature>
<dbReference type="RefSeq" id="WP_093337654.1">
    <property type="nucleotide sequence ID" value="NZ_FOUY01000003.1"/>
</dbReference>
<dbReference type="OrthoDB" id="5518337at2"/>
<organism evidence="9 10">
    <name type="scientific">Pseudonocardia ammonioxydans</name>
    <dbReference type="NCBI Taxonomy" id="260086"/>
    <lineage>
        <taxon>Bacteria</taxon>
        <taxon>Bacillati</taxon>
        <taxon>Actinomycetota</taxon>
        <taxon>Actinomycetes</taxon>
        <taxon>Pseudonocardiales</taxon>
        <taxon>Pseudonocardiaceae</taxon>
        <taxon>Pseudonocardia</taxon>
    </lineage>
</organism>
<dbReference type="InterPro" id="IPR014284">
    <property type="entry name" value="RNA_pol_sigma-70_dom"/>
</dbReference>
<dbReference type="Pfam" id="PF04542">
    <property type="entry name" value="Sigma70_r2"/>
    <property type="match status" value="1"/>
</dbReference>
<dbReference type="GO" id="GO:0003677">
    <property type="term" value="F:DNA binding"/>
    <property type="evidence" value="ECO:0007669"/>
    <property type="project" value="UniProtKB-KW"/>
</dbReference>
<dbReference type="Gene3D" id="1.10.10.10">
    <property type="entry name" value="Winged helix-like DNA-binding domain superfamily/Winged helix DNA-binding domain"/>
    <property type="match status" value="1"/>
</dbReference>
<protein>
    <submittedName>
        <fullName evidence="9">RNA polymerase sigma-70 factor, ECF subfamily</fullName>
    </submittedName>
</protein>
<gene>
    <name evidence="9" type="ORF">SAMN05216207_100337</name>
</gene>
<dbReference type="GO" id="GO:0006352">
    <property type="term" value="P:DNA-templated transcription initiation"/>
    <property type="evidence" value="ECO:0007669"/>
    <property type="project" value="InterPro"/>
</dbReference>
<dbReference type="Gene3D" id="1.10.1740.10">
    <property type="match status" value="1"/>
</dbReference>
<dbReference type="Proteomes" id="UP000199614">
    <property type="component" value="Unassembled WGS sequence"/>
</dbReference>
<comment type="similarity">
    <text evidence="1">Belongs to the sigma-70 factor family. ECF subfamily.</text>
</comment>
<dbReference type="SUPFAM" id="SSF88659">
    <property type="entry name" value="Sigma3 and sigma4 domains of RNA polymerase sigma factors"/>
    <property type="match status" value="1"/>
</dbReference>
<dbReference type="PANTHER" id="PTHR43133:SF8">
    <property type="entry name" value="RNA POLYMERASE SIGMA FACTOR HI_1459-RELATED"/>
    <property type="match status" value="1"/>
</dbReference>
<keyword evidence="3" id="KW-0731">Sigma factor</keyword>
<dbReference type="InterPro" id="IPR007627">
    <property type="entry name" value="RNA_pol_sigma70_r2"/>
</dbReference>
<evidence type="ECO:0000256" key="1">
    <source>
        <dbReference type="ARBA" id="ARBA00010641"/>
    </source>
</evidence>
<keyword evidence="5" id="KW-0804">Transcription</keyword>
<dbReference type="InterPro" id="IPR013324">
    <property type="entry name" value="RNA_pol_sigma_r3/r4-like"/>
</dbReference>
<evidence type="ECO:0000256" key="5">
    <source>
        <dbReference type="ARBA" id="ARBA00023163"/>
    </source>
</evidence>
<evidence type="ECO:0000313" key="9">
    <source>
        <dbReference type="EMBL" id="SFM80857.1"/>
    </source>
</evidence>
<dbReference type="NCBIfam" id="TIGR02937">
    <property type="entry name" value="sigma70-ECF"/>
    <property type="match status" value="1"/>
</dbReference>
<dbReference type="GO" id="GO:0016987">
    <property type="term" value="F:sigma factor activity"/>
    <property type="evidence" value="ECO:0007669"/>
    <property type="project" value="UniProtKB-KW"/>
</dbReference>
<dbReference type="SUPFAM" id="SSF88946">
    <property type="entry name" value="Sigma2 domain of RNA polymerase sigma factors"/>
    <property type="match status" value="1"/>
</dbReference>
<evidence type="ECO:0000256" key="3">
    <source>
        <dbReference type="ARBA" id="ARBA00023082"/>
    </source>
</evidence>
<evidence type="ECO:0000313" key="10">
    <source>
        <dbReference type="Proteomes" id="UP000199614"/>
    </source>
</evidence>
<reference evidence="9 10" key="1">
    <citation type="submission" date="2016-10" db="EMBL/GenBank/DDBJ databases">
        <authorList>
            <person name="de Groot N.N."/>
        </authorList>
    </citation>
    <scope>NUCLEOTIDE SEQUENCE [LARGE SCALE GENOMIC DNA]</scope>
    <source>
        <strain evidence="9 10">CGMCC 4.1877</strain>
    </source>
</reference>
<name>A0A1I4TW48_PSUAM</name>